<dbReference type="InterPro" id="IPR036922">
    <property type="entry name" value="Rieske_2Fe-2S_sf"/>
</dbReference>
<dbReference type="Gene3D" id="2.102.10.10">
    <property type="entry name" value="Rieske [2Fe-2S] iron-sulphur domain"/>
    <property type="match status" value="1"/>
</dbReference>
<keyword evidence="2" id="KW-1185">Reference proteome</keyword>
<sequence length="143" mass="15493">MKRFFCLVVLFLASLSCDKDKDSNNGNPFLPNYSFEVTLNMSFPQYANLAFPSNAVYVNSAGAGIRGLIVFNGGSGNYLAYDAACPNQALSDCSTMTINGINAKCPCDDAEYSLFTGLSAGKKYPMKAYRVQVIDASTIKVYN</sequence>
<accession>A0ABR7J0G8</accession>
<dbReference type="SUPFAM" id="SSF50022">
    <property type="entry name" value="ISP domain"/>
    <property type="match status" value="1"/>
</dbReference>
<proteinExistence type="predicted"/>
<evidence type="ECO:0000313" key="1">
    <source>
        <dbReference type="EMBL" id="MBC5835554.1"/>
    </source>
</evidence>
<dbReference type="Proteomes" id="UP000605990">
    <property type="component" value="Unassembled WGS sequence"/>
</dbReference>
<name>A0ABR7J0G8_9FLAO</name>
<dbReference type="PROSITE" id="PS51257">
    <property type="entry name" value="PROKAR_LIPOPROTEIN"/>
    <property type="match status" value="1"/>
</dbReference>
<reference evidence="1 2" key="1">
    <citation type="submission" date="2020-08" db="EMBL/GenBank/DDBJ databases">
        <title>Description of novel Flavobacterium F-408 isolate.</title>
        <authorList>
            <person name="Saticioglu I.B."/>
            <person name="Duman M."/>
            <person name="Altun S."/>
        </authorList>
    </citation>
    <scope>NUCLEOTIDE SEQUENCE [LARGE SCALE GENOMIC DNA]</scope>
    <source>
        <strain evidence="1 2">F-408</strain>
    </source>
</reference>
<comment type="caution">
    <text evidence="1">The sequence shown here is derived from an EMBL/GenBank/DDBJ whole genome shotgun (WGS) entry which is preliminary data.</text>
</comment>
<dbReference type="RefSeq" id="WP_166129874.1">
    <property type="nucleotide sequence ID" value="NZ_JAANOQ010000007.1"/>
</dbReference>
<organism evidence="1 2">
    <name type="scientific">Flavobacterium bernardetii</name>
    <dbReference type="NCBI Taxonomy" id="2813823"/>
    <lineage>
        <taxon>Bacteria</taxon>
        <taxon>Pseudomonadati</taxon>
        <taxon>Bacteroidota</taxon>
        <taxon>Flavobacteriia</taxon>
        <taxon>Flavobacteriales</taxon>
        <taxon>Flavobacteriaceae</taxon>
        <taxon>Flavobacterium</taxon>
    </lineage>
</organism>
<evidence type="ECO:0008006" key="3">
    <source>
        <dbReference type="Google" id="ProtNLM"/>
    </source>
</evidence>
<gene>
    <name evidence="1" type="ORF">H8R27_11720</name>
</gene>
<evidence type="ECO:0000313" key="2">
    <source>
        <dbReference type="Proteomes" id="UP000605990"/>
    </source>
</evidence>
<protein>
    <recommendedName>
        <fullName evidence="3">Rieske domain-containing protein</fullName>
    </recommendedName>
</protein>
<dbReference type="EMBL" id="JACRUN010000007">
    <property type="protein sequence ID" value="MBC5835554.1"/>
    <property type="molecule type" value="Genomic_DNA"/>
</dbReference>